<dbReference type="Gene3D" id="3.40.50.1000">
    <property type="entry name" value="HAD superfamily/HAD-like"/>
    <property type="match status" value="1"/>
</dbReference>
<dbReference type="AlphaFoldDB" id="A0A7W7SRR0"/>
<dbReference type="Pfam" id="PF00702">
    <property type="entry name" value="Hydrolase"/>
    <property type="match status" value="1"/>
</dbReference>
<dbReference type="SUPFAM" id="SSF56784">
    <property type="entry name" value="HAD-like"/>
    <property type="match status" value="1"/>
</dbReference>
<dbReference type="PANTHER" id="PTHR46649">
    <property type="match status" value="1"/>
</dbReference>
<dbReference type="InterPro" id="IPR023214">
    <property type="entry name" value="HAD_sf"/>
</dbReference>
<proteinExistence type="predicted"/>
<accession>A0A7W7SRR0</accession>
<evidence type="ECO:0000313" key="1">
    <source>
        <dbReference type="EMBL" id="MBB4959784.1"/>
    </source>
</evidence>
<gene>
    <name evidence="1" type="ORF">FHR38_003517</name>
</gene>
<evidence type="ECO:0000313" key="2">
    <source>
        <dbReference type="Proteomes" id="UP000578819"/>
    </source>
</evidence>
<dbReference type="PANTHER" id="PTHR46649:SF4">
    <property type="entry name" value="HALOACID DEHALOGENASE-LIKE HYDROLASE (HAD) SUPERFAMILY PROTEIN"/>
    <property type="match status" value="1"/>
</dbReference>
<organism evidence="1 2">
    <name type="scientific">Micromonospora polyrhachis</name>
    <dbReference type="NCBI Taxonomy" id="1282883"/>
    <lineage>
        <taxon>Bacteria</taxon>
        <taxon>Bacillati</taxon>
        <taxon>Actinomycetota</taxon>
        <taxon>Actinomycetes</taxon>
        <taxon>Micromonosporales</taxon>
        <taxon>Micromonosporaceae</taxon>
        <taxon>Micromonospora</taxon>
    </lineage>
</organism>
<keyword evidence="2" id="KW-1185">Reference proteome</keyword>
<dbReference type="InterPro" id="IPR036412">
    <property type="entry name" value="HAD-like_sf"/>
</dbReference>
<comment type="caution">
    <text evidence="1">The sequence shown here is derived from an EMBL/GenBank/DDBJ whole genome shotgun (WGS) entry which is preliminary data.</text>
</comment>
<dbReference type="GO" id="GO:0016787">
    <property type="term" value="F:hydrolase activity"/>
    <property type="evidence" value="ECO:0007669"/>
    <property type="project" value="UniProtKB-KW"/>
</dbReference>
<name>A0A7W7SRR0_9ACTN</name>
<sequence>MFDFFGTLTCPVQRGWRHTAVADALGCSRDTLVDILDQSFYQRATGAIGDTEATLRWVADRAGVRPSAGALRAAVAARFAAIHADTRLRSDAVPVLRALRQRGLRIGLVSDCTHELPVFLPRLPVAPLLDAQVLSVRLGACKPDPALYLAACARLAVPPWECLYVGDGGSQELTGAARAGLAAVRLAAPDLGGHLVFNSDTGWDGPMLTSLSEVIELVDHPRIPTAGPLLRRIVGGPWPTFLDRGLLAPEHRYARV</sequence>
<keyword evidence="1" id="KW-0378">Hydrolase</keyword>
<dbReference type="EMBL" id="JACHJW010000001">
    <property type="protein sequence ID" value="MBB4959784.1"/>
    <property type="molecule type" value="Genomic_DNA"/>
</dbReference>
<dbReference type="InterPro" id="IPR006439">
    <property type="entry name" value="HAD-SF_hydro_IA"/>
</dbReference>
<reference evidence="1 2" key="1">
    <citation type="submission" date="2020-08" db="EMBL/GenBank/DDBJ databases">
        <title>Sequencing the genomes of 1000 actinobacteria strains.</title>
        <authorList>
            <person name="Klenk H.-P."/>
        </authorList>
    </citation>
    <scope>NUCLEOTIDE SEQUENCE [LARGE SCALE GENOMIC DNA]</scope>
    <source>
        <strain evidence="1 2">DSM 45886</strain>
    </source>
</reference>
<protein>
    <submittedName>
        <fullName evidence="1">Putative hydrolase of the HAD superfamily</fullName>
    </submittedName>
</protein>
<dbReference type="Proteomes" id="UP000578819">
    <property type="component" value="Unassembled WGS sequence"/>
</dbReference>
<dbReference type="NCBIfam" id="TIGR01549">
    <property type="entry name" value="HAD-SF-IA-v1"/>
    <property type="match status" value="1"/>
</dbReference>